<dbReference type="InterPro" id="IPR005101">
    <property type="entry name" value="Cryptochr/Photolyase_FAD-bd"/>
</dbReference>
<accession>A0A0F9B7Y6</accession>
<keyword evidence="4" id="KW-0274">FAD</keyword>
<dbReference type="Pfam" id="PF03441">
    <property type="entry name" value="FAD_binding_7"/>
    <property type="match status" value="1"/>
</dbReference>
<keyword evidence="3" id="KW-0285">Flavoprotein</keyword>
<dbReference type="FunFam" id="1.10.579.10:FF:000003">
    <property type="entry name" value="Deoxyribodipyrimidine photo-lyase"/>
    <property type="match status" value="1"/>
</dbReference>
<evidence type="ECO:0000256" key="4">
    <source>
        <dbReference type="ARBA" id="ARBA00022827"/>
    </source>
</evidence>
<dbReference type="PROSITE" id="PS00394">
    <property type="entry name" value="DNA_PHOTOLYASES_1_1"/>
    <property type="match status" value="1"/>
</dbReference>
<comment type="cofactor">
    <cofactor evidence="1">
        <name>(6R)-5,10-methylene-5,6,7,8-tetrahydrofolate</name>
        <dbReference type="ChEBI" id="CHEBI:15636"/>
    </cofactor>
</comment>
<dbReference type="GO" id="GO:0071949">
    <property type="term" value="F:FAD binding"/>
    <property type="evidence" value="ECO:0007669"/>
    <property type="project" value="TreeGrafter"/>
</dbReference>
<evidence type="ECO:0000256" key="2">
    <source>
        <dbReference type="ARBA" id="ARBA00001974"/>
    </source>
</evidence>
<dbReference type="GO" id="GO:0006950">
    <property type="term" value="P:response to stress"/>
    <property type="evidence" value="ECO:0007669"/>
    <property type="project" value="UniProtKB-ARBA"/>
</dbReference>
<dbReference type="GO" id="GO:0006139">
    <property type="term" value="P:nucleobase-containing compound metabolic process"/>
    <property type="evidence" value="ECO:0007669"/>
    <property type="project" value="UniProtKB-ARBA"/>
</dbReference>
<dbReference type="PANTHER" id="PTHR11455:SF9">
    <property type="entry name" value="CRYPTOCHROME CIRCADIAN CLOCK 5 ISOFORM X1"/>
    <property type="match status" value="1"/>
</dbReference>
<evidence type="ECO:0000256" key="1">
    <source>
        <dbReference type="ARBA" id="ARBA00001932"/>
    </source>
</evidence>
<reference evidence="7" key="1">
    <citation type="journal article" date="2015" name="Nature">
        <title>Complex archaea that bridge the gap between prokaryotes and eukaryotes.</title>
        <authorList>
            <person name="Spang A."/>
            <person name="Saw J.H."/>
            <person name="Jorgensen S.L."/>
            <person name="Zaremba-Niedzwiedzka K."/>
            <person name="Martijn J."/>
            <person name="Lind A.E."/>
            <person name="van Eijk R."/>
            <person name="Schleper C."/>
            <person name="Guy L."/>
            <person name="Ettema T.J."/>
        </authorList>
    </citation>
    <scope>NUCLEOTIDE SEQUENCE</scope>
</reference>
<name>A0A0F9B7Y6_9ZZZZ</name>
<dbReference type="InterPro" id="IPR036134">
    <property type="entry name" value="Crypto/Photolyase_FAD-like_sf"/>
</dbReference>
<dbReference type="PRINTS" id="PR00147">
    <property type="entry name" value="DNAPHOTLYASE"/>
</dbReference>
<sequence>MLTPVRASISTPVLPDDLTVTDTLTDLSCPLSKKSTLTDSIKRLWHNGISDDVDFTAWCQGKTGYPLVDAAMRQLLQTGWMHNRLRMVVASFLSKHLLIDWRKGERFFMQHLIDGDLASNNGGWQWAASTGCDAQPYFRIFNPITQSERFDPEGKFIRKYIPELTSVPDKHIHFPHAYLALQGSDKNQYWPAIVDHKAARQRALDAFKV</sequence>
<dbReference type="GO" id="GO:0009416">
    <property type="term" value="P:response to light stimulus"/>
    <property type="evidence" value="ECO:0007669"/>
    <property type="project" value="TreeGrafter"/>
</dbReference>
<comment type="caution">
    <text evidence="7">The sequence shown here is derived from an EMBL/GenBank/DDBJ whole genome shotgun (WGS) entry which is preliminary data.</text>
</comment>
<dbReference type="GO" id="GO:0003677">
    <property type="term" value="F:DNA binding"/>
    <property type="evidence" value="ECO:0007669"/>
    <property type="project" value="TreeGrafter"/>
</dbReference>
<dbReference type="PROSITE" id="PS00691">
    <property type="entry name" value="DNA_PHOTOLYASES_1_2"/>
    <property type="match status" value="1"/>
</dbReference>
<dbReference type="AlphaFoldDB" id="A0A0F9B7Y6"/>
<keyword evidence="5" id="KW-0157">Chromophore</keyword>
<evidence type="ECO:0000313" key="7">
    <source>
        <dbReference type="EMBL" id="KKL09937.1"/>
    </source>
</evidence>
<dbReference type="InterPro" id="IPR018394">
    <property type="entry name" value="DNA_photolyase_1_CS_C"/>
</dbReference>
<feature type="domain" description="Cryptochrome/DNA photolyase FAD-binding" evidence="6">
    <location>
        <begin position="40"/>
        <end position="208"/>
    </location>
</feature>
<gene>
    <name evidence="7" type="ORF">LCGC14_2560890</name>
</gene>
<proteinExistence type="predicted"/>
<comment type="cofactor">
    <cofactor evidence="2">
        <name>FAD</name>
        <dbReference type="ChEBI" id="CHEBI:57692"/>
    </cofactor>
</comment>
<dbReference type="SUPFAM" id="SSF48173">
    <property type="entry name" value="Cryptochrome/photolyase FAD-binding domain"/>
    <property type="match status" value="1"/>
</dbReference>
<evidence type="ECO:0000256" key="5">
    <source>
        <dbReference type="ARBA" id="ARBA00022991"/>
    </source>
</evidence>
<dbReference type="Gene3D" id="1.10.579.10">
    <property type="entry name" value="DNA Cyclobutane Dipyrimidine Photolyase, subunit A, domain 3"/>
    <property type="match status" value="1"/>
</dbReference>
<dbReference type="InterPro" id="IPR002081">
    <property type="entry name" value="Cryptochrome/DNA_photolyase_1"/>
</dbReference>
<organism evidence="7">
    <name type="scientific">marine sediment metagenome</name>
    <dbReference type="NCBI Taxonomy" id="412755"/>
    <lineage>
        <taxon>unclassified sequences</taxon>
        <taxon>metagenomes</taxon>
        <taxon>ecological metagenomes</taxon>
    </lineage>
</organism>
<evidence type="ECO:0000256" key="3">
    <source>
        <dbReference type="ARBA" id="ARBA00022630"/>
    </source>
</evidence>
<dbReference type="PANTHER" id="PTHR11455">
    <property type="entry name" value="CRYPTOCHROME"/>
    <property type="match status" value="1"/>
</dbReference>
<dbReference type="EMBL" id="LAZR01042268">
    <property type="protein sequence ID" value="KKL09937.1"/>
    <property type="molecule type" value="Genomic_DNA"/>
</dbReference>
<dbReference type="GO" id="GO:0003904">
    <property type="term" value="F:deoxyribodipyrimidine photo-lyase activity"/>
    <property type="evidence" value="ECO:0007669"/>
    <property type="project" value="TreeGrafter"/>
</dbReference>
<protein>
    <recommendedName>
        <fullName evidence="6">Cryptochrome/DNA photolyase FAD-binding domain-containing protein</fullName>
    </recommendedName>
</protein>
<evidence type="ECO:0000259" key="6">
    <source>
        <dbReference type="Pfam" id="PF03441"/>
    </source>
</evidence>